<evidence type="ECO:0000313" key="3">
    <source>
        <dbReference type="Proteomes" id="UP000238186"/>
    </source>
</evidence>
<keyword evidence="1" id="KW-0812">Transmembrane</keyword>
<sequence>MRAAYGRVLDTSSQRTDSDDNIVTTFIIKSDSVPALRAGAGPLFSYEGGALWFQFCVGLGFFRGLCLYVVTKPASVGARRLRWEVHICLSTGQAVNRFSF</sequence>
<dbReference type="EMBL" id="PUGT01000711">
    <property type="protein sequence ID" value="PQM94852.1"/>
    <property type="molecule type" value="Genomic_DNA"/>
</dbReference>
<name>A0A2S8D3U1_SHIDY</name>
<dbReference type="Proteomes" id="UP000238186">
    <property type="component" value="Unassembled WGS sequence"/>
</dbReference>
<reference evidence="2 3" key="1">
    <citation type="submission" date="2018-02" db="EMBL/GenBank/DDBJ databases">
        <title>Distribution and characterization of Shiga toxin converting temperate phage carried by Shigella flexneri in Hispaniola.</title>
        <authorList>
            <person name="Fogolari M."/>
            <person name="Mavian C."/>
            <person name="Angeletti S."/>
            <person name="Salemi M."/>
            <person name="Lampel K.A."/>
            <person name="Maurelli A.T."/>
        </authorList>
    </citation>
    <scope>NUCLEOTIDE SEQUENCE [LARGE SCALE GENOMIC DNA]</scope>
    <source>
        <strain evidence="2 3">BS979</strain>
    </source>
</reference>
<feature type="transmembrane region" description="Helical" evidence="1">
    <location>
        <begin position="51"/>
        <end position="70"/>
    </location>
</feature>
<evidence type="ECO:0000256" key="1">
    <source>
        <dbReference type="SAM" id="Phobius"/>
    </source>
</evidence>
<keyword evidence="1" id="KW-0472">Membrane</keyword>
<proteinExistence type="predicted"/>
<accession>A0A2S8D3U1</accession>
<dbReference type="AlphaFoldDB" id="A0A2S8D3U1"/>
<gene>
    <name evidence="2" type="ORF">C5K18_29310</name>
</gene>
<protein>
    <submittedName>
        <fullName evidence="2">Uncharacterized protein</fullName>
    </submittedName>
</protein>
<organism evidence="2 3">
    <name type="scientific">Shigella dysenteriae</name>
    <dbReference type="NCBI Taxonomy" id="622"/>
    <lineage>
        <taxon>Bacteria</taxon>
        <taxon>Pseudomonadati</taxon>
        <taxon>Pseudomonadota</taxon>
        <taxon>Gammaproteobacteria</taxon>
        <taxon>Enterobacterales</taxon>
        <taxon>Enterobacteriaceae</taxon>
        <taxon>Shigella</taxon>
    </lineage>
</organism>
<keyword evidence="1" id="KW-1133">Transmembrane helix</keyword>
<comment type="caution">
    <text evidence="2">The sequence shown here is derived from an EMBL/GenBank/DDBJ whole genome shotgun (WGS) entry which is preliminary data.</text>
</comment>
<evidence type="ECO:0000313" key="2">
    <source>
        <dbReference type="EMBL" id="PQM94852.1"/>
    </source>
</evidence>